<evidence type="ECO:0000313" key="5">
    <source>
        <dbReference type="Proteomes" id="UP000317722"/>
    </source>
</evidence>
<keyword evidence="1 4" id="KW-0808">Transferase</keyword>
<dbReference type="CDD" id="cd04301">
    <property type="entry name" value="NAT_SF"/>
    <property type="match status" value="1"/>
</dbReference>
<evidence type="ECO:0000259" key="3">
    <source>
        <dbReference type="PROSITE" id="PS51186"/>
    </source>
</evidence>
<dbReference type="PROSITE" id="PS51186">
    <property type="entry name" value="GNAT"/>
    <property type="match status" value="1"/>
</dbReference>
<dbReference type="GO" id="GO:0016747">
    <property type="term" value="F:acyltransferase activity, transferring groups other than amino-acyl groups"/>
    <property type="evidence" value="ECO:0007669"/>
    <property type="project" value="InterPro"/>
</dbReference>
<evidence type="ECO:0000256" key="1">
    <source>
        <dbReference type="ARBA" id="ARBA00022679"/>
    </source>
</evidence>
<dbReference type="Pfam" id="PF00583">
    <property type="entry name" value="Acetyltransf_1"/>
    <property type="match status" value="1"/>
</dbReference>
<dbReference type="InterPro" id="IPR000182">
    <property type="entry name" value="GNAT_dom"/>
</dbReference>
<dbReference type="PANTHER" id="PTHR43877">
    <property type="entry name" value="AMINOALKYLPHOSPHONATE N-ACETYLTRANSFERASE-RELATED-RELATED"/>
    <property type="match status" value="1"/>
</dbReference>
<feature type="domain" description="N-acetyltransferase" evidence="3">
    <location>
        <begin position="5"/>
        <end position="190"/>
    </location>
</feature>
<dbReference type="InterPro" id="IPR050832">
    <property type="entry name" value="Bact_Acetyltransf"/>
</dbReference>
<keyword evidence="5" id="KW-1185">Reference proteome</keyword>
<organism evidence="4 5">
    <name type="scientific">Pedococcus bigeumensis</name>
    <dbReference type="NCBI Taxonomy" id="433644"/>
    <lineage>
        <taxon>Bacteria</taxon>
        <taxon>Bacillati</taxon>
        <taxon>Actinomycetota</taxon>
        <taxon>Actinomycetes</taxon>
        <taxon>Micrococcales</taxon>
        <taxon>Intrasporangiaceae</taxon>
        <taxon>Pedococcus</taxon>
    </lineage>
</organism>
<evidence type="ECO:0000313" key="4">
    <source>
        <dbReference type="EMBL" id="TPG17838.1"/>
    </source>
</evidence>
<dbReference type="OrthoDB" id="143110at2"/>
<accession>A0A502CY66</accession>
<dbReference type="AlphaFoldDB" id="A0A502CY66"/>
<gene>
    <name evidence="4" type="ORF">EAH86_05215</name>
</gene>
<keyword evidence="2" id="KW-0012">Acyltransferase</keyword>
<dbReference type="SUPFAM" id="SSF55729">
    <property type="entry name" value="Acyl-CoA N-acyltransferases (Nat)"/>
    <property type="match status" value="1"/>
</dbReference>
<sequence length="190" mass="20430">MSVGVEVRRATPADSAVLAEVAAATFALACPPRITQQAIDTFIADVLSVECFDGYLADPQRDLFLSVEVSGEVSVDGSVDGGTTTGYAMVVNGEPTDPDVQSALTVRPTAELSKIYVLPDHHGAGTSRLLMEAAIDAAQTRGAEAVWLGVNQENERAQKFYAKSGFTRVGTKRFLVGDRYEHDYVFERVL</sequence>
<dbReference type="InterPro" id="IPR016181">
    <property type="entry name" value="Acyl_CoA_acyltransferase"/>
</dbReference>
<reference evidence="4 5" key="1">
    <citation type="journal article" date="2019" name="Environ. Microbiol.">
        <title>Species interactions and distinct microbial communities in high Arctic permafrost affected cryosols are associated with the CH4 and CO2 gas fluxes.</title>
        <authorList>
            <person name="Altshuler I."/>
            <person name="Hamel J."/>
            <person name="Turney S."/>
            <person name="Magnuson E."/>
            <person name="Levesque R."/>
            <person name="Greer C."/>
            <person name="Whyte L.G."/>
        </authorList>
    </citation>
    <scope>NUCLEOTIDE SEQUENCE [LARGE SCALE GENOMIC DNA]</scope>
    <source>
        <strain evidence="4 5">S9.3A</strain>
    </source>
</reference>
<evidence type="ECO:0000256" key="2">
    <source>
        <dbReference type="ARBA" id="ARBA00023315"/>
    </source>
</evidence>
<dbReference type="Gene3D" id="3.40.630.30">
    <property type="match status" value="1"/>
</dbReference>
<name>A0A502CY66_9MICO</name>
<proteinExistence type="predicted"/>
<dbReference type="Proteomes" id="UP000317722">
    <property type="component" value="Unassembled WGS sequence"/>
</dbReference>
<protein>
    <submittedName>
        <fullName evidence="4">GNAT family N-acetyltransferase</fullName>
    </submittedName>
</protein>
<dbReference type="EMBL" id="RCZM01000002">
    <property type="protein sequence ID" value="TPG17838.1"/>
    <property type="molecule type" value="Genomic_DNA"/>
</dbReference>
<comment type="caution">
    <text evidence="4">The sequence shown here is derived from an EMBL/GenBank/DDBJ whole genome shotgun (WGS) entry which is preliminary data.</text>
</comment>